<protein>
    <recommendedName>
        <fullName evidence="1">Aminopyrimidine aminohydrolase</fullName>
        <ecNumber evidence="1">3.5.99.2</ecNumber>
    </recommendedName>
</protein>
<dbReference type="AlphaFoldDB" id="A0A7C2B4J9"/>
<keyword evidence="1" id="KW-0378">Hydrolase</keyword>
<dbReference type="InterPro" id="IPR050967">
    <property type="entry name" value="Thiamine_Salvage_TenA"/>
</dbReference>
<dbReference type="GO" id="GO:0009228">
    <property type="term" value="P:thiamine biosynthetic process"/>
    <property type="evidence" value="ECO:0007669"/>
    <property type="project" value="UniProtKB-KW"/>
</dbReference>
<comment type="function">
    <text evidence="1">Catalyzes an amino-pyrimidine hydrolysis reaction at the C5' of the pyrimidine moiety of thiamine compounds, a reaction that is part of a thiamine salvage pathway.</text>
</comment>
<comment type="similarity">
    <text evidence="1">Belongs to the TenA family.</text>
</comment>
<comment type="pathway">
    <text evidence="1">Cofactor biosynthesis; thiamine diphosphate biosynthesis.</text>
</comment>
<comment type="catalytic activity">
    <reaction evidence="1">
        <text>4-amino-5-aminomethyl-2-methylpyrimidine + H2O = 4-amino-5-hydroxymethyl-2-methylpyrimidine + NH4(+)</text>
        <dbReference type="Rhea" id="RHEA:31799"/>
        <dbReference type="ChEBI" id="CHEBI:15377"/>
        <dbReference type="ChEBI" id="CHEBI:16892"/>
        <dbReference type="ChEBI" id="CHEBI:28938"/>
        <dbReference type="ChEBI" id="CHEBI:63416"/>
        <dbReference type="EC" id="3.5.99.2"/>
    </reaction>
</comment>
<name>A0A7C2B4J9_THERO</name>
<keyword evidence="1" id="KW-0784">Thiamine biosynthesis</keyword>
<organism evidence="3">
    <name type="scientific">Thermomicrobium roseum</name>
    <dbReference type="NCBI Taxonomy" id="500"/>
    <lineage>
        <taxon>Bacteria</taxon>
        <taxon>Pseudomonadati</taxon>
        <taxon>Thermomicrobiota</taxon>
        <taxon>Thermomicrobia</taxon>
        <taxon>Thermomicrobiales</taxon>
        <taxon>Thermomicrobiaceae</taxon>
        <taxon>Thermomicrobium</taxon>
    </lineage>
</organism>
<accession>A0A7C2B4J9</accession>
<dbReference type="GO" id="GO:0005829">
    <property type="term" value="C:cytosol"/>
    <property type="evidence" value="ECO:0007669"/>
    <property type="project" value="TreeGrafter"/>
</dbReference>
<feature type="domain" description="Thiaminase-2/PQQC" evidence="2">
    <location>
        <begin position="11"/>
        <end position="215"/>
    </location>
</feature>
<dbReference type="EMBL" id="DSJL01000010">
    <property type="protein sequence ID" value="HEF65024.1"/>
    <property type="molecule type" value="Genomic_DNA"/>
</dbReference>
<evidence type="ECO:0000313" key="3">
    <source>
        <dbReference type="EMBL" id="HEF65024.1"/>
    </source>
</evidence>
<dbReference type="SUPFAM" id="SSF48613">
    <property type="entry name" value="Heme oxygenase-like"/>
    <property type="match status" value="1"/>
</dbReference>
<evidence type="ECO:0000256" key="1">
    <source>
        <dbReference type="RuleBase" id="RU363093"/>
    </source>
</evidence>
<dbReference type="InterPro" id="IPR004305">
    <property type="entry name" value="Thiaminase-2/PQQC"/>
</dbReference>
<sequence>MPRFTEELWNSIADIFAAILAHPFVRGLTDGTLPEDAFRYYVVQDALYLRDYARCLALAAAKSPRDPWCELFADHAKVALVVERSLHDSFFREWGLSPEEIAATPYAPTNLAYTSYLLRIAYDRPFEELLGAVLPCYWIYWEVGKHLEKAGSPNPLYQRWIATYASEEYAQVVRAVIDVTDEAAADLPEGRRAAVRAHFVTTSRYEWMFWDAAWRMESWPV</sequence>
<dbReference type="InterPro" id="IPR016084">
    <property type="entry name" value="Haem_Oase-like_multi-hlx"/>
</dbReference>
<dbReference type="CDD" id="cd19365">
    <property type="entry name" value="TenA_C-like"/>
    <property type="match status" value="1"/>
</dbReference>
<dbReference type="NCBIfam" id="TIGR04306">
    <property type="entry name" value="salvage_TenA"/>
    <property type="match status" value="1"/>
</dbReference>
<comment type="catalytic activity">
    <reaction evidence="1">
        <text>thiamine + H2O = 5-(2-hydroxyethyl)-4-methylthiazole + 4-amino-5-hydroxymethyl-2-methylpyrimidine + H(+)</text>
        <dbReference type="Rhea" id="RHEA:17509"/>
        <dbReference type="ChEBI" id="CHEBI:15377"/>
        <dbReference type="ChEBI" id="CHEBI:15378"/>
        <dbReference type="ChEBI" id="CHEBI:16892"/>
        <dbReference type="ChEBI" id="CHEBI:17957"/>
        <dbReference type="ChEBI" id="CHEBI:18385"/>
        <dbReference type="EC" id="3.5.99.2"/>
    </reaction>
</comment>
<dbReference type="PANTHER" id="PTHR43198">
    <property type="entry name" value="BIFUNCTIONAL TH2 PROTEIN"/>
    <property type="match status" value="1"/>
</dbReference>
<proteinExistence type="inferred from homology"/>
<dbReference type="UniPathway" id="UPA00060"/>
<evidence type="ECO:0000259" key="2">
    <source>
        <dbReference type="Pfam" id="PF03070"/>
    </source>
</evidence>
<dbReference type="Pfam" id="PF03070">
    <property type="entry name" value="TENA_THI-4"/>
    <property type="match status" value="1"/>
</dbReference>
<dbReference type="GO" id="GO:0050334">
    <property type="term" value="F:thiaminase activity"/>
    <property type="evidence" value="ECO:0007669"/>
    <property type="project" value="UniProtKB-EC"/>
</dbReference>
<dbReference type="InterPro" id="IPR027574">
    <property type="entry name" value="Thiaminase_II"/>
</dbReference>
<dbReference type="GO" id="GO:0009229">
    <property type="term" value="P:thiamine diphosphate biosynthetic process"/>
    <property type="evidence" value="ECO:0007669"/>
    <property type="project" value="UniProtKB-UniPathway"/>
</dbReference>
<dbReference type="Gene3D" id="1.20.910.10">
    <property type="entry name" value="Heme oxygenase-like"/>
    <property type="match status" value="1"/>
</dbReference>
<reference evidence="3" key="1">
    <citation type="journal article" date="2020" name="mSystems">
        <title>Genome- and Community-Level Interaction Insights into Carbon Utilization and Element Cycling Functions of Hydrothermarchaeota in Hydrothermal Sediment.</title>
        <authorList>
            <person name="Zhou Z."/>
            <person name="Liu Y."/>
            <person name="Xu W."/>
            <person name="Pan J."/>
            <person name="Luo Z.H."/>
            <person name="Li M."/>
        </authorList>
    </citation>
    <scope>NUCLEOTIDE SEQUENCE [LARGE SCALE GENOMIC DNA]</scope>
    <source>
        <strain evidence="3">SpSt-222</strain>
    </source>
</reference>
<dbReference type="EC" id="3.5.99.2" evidence="1"/>
<dbReference type="PANTHER" id="PTHR43198:SF2">
    <property type="entry name" value="SI:CH1073-67J19.1-RELATED"/>
    <property type="match status" value="1"/>
</dbReference>
<gene>
    <name evidence="3" type="primary">tenA</name>
    <name evidence="3" type="ORF">ENP47_05440</name>
</gene>
<comment type="caution">
    <text evidence="3">The sequence shown here is derived from an EMBL/GenBank/DDBJ whole genome shotgun (WGS) entry which is preliminary data.</text>
</comment>